<dbReference type="Gene3D" id="1.10.287.110">
    <property type="entry name" value="DnaJ domain"/>
    <property type="match status" value="1"/>
</dbReference>
<evidence type="ECO:0000313" key="7">
    <source>
        <dbReference type="EMBL" id="ACT51094.1"/>
    </source>
</evidence>
<keyword evidence="8" id="KW-1185">Reference proteome</keyword>
<comment type="similarity">
    <text evidence="1 4">Belongs to the HscB family.</text>
</comment>
<evidence type="ECO:0000256" key="4">
    <source>
        <dbReference type="HAMAP-Rule" id="MF_00682"/>
    </source>
</evidence>
<evidence type="ECO:0000259" key="6">
    <source>
        <dbReference type="PROSITE" id="PS50076"/>
    </source>
</evidence>
<dbReference type="HAMAP" id="MF_00682">
    <property type="entry name" value="HscB"/>
    <property type="match status" value="1"/>
</dbReference>
<keyword evidence="5" id="KW-0175">Coiled coil</keyword>
<dbReference type="eggNOG" id="COG1076">
    <property type="taxonomic scope" value="Bacteria"/>
</dbReference>
<feature type="coiled-coil region" evidence="5">
    <location>
        <begin position="147"/>
        <end position="174"/>
    </location>
</feature>
<dbReference type="NCBIfam" id="TIGR00714">
    <property type="entry name" value="hscB"/>
    <property type="match status" value="1"/>
</dbReference>
<sequence length="208" mass="23025">MVAGRALPFDAKGSHQGAFAYIIACSSPLSIMQDSSTNHFALFGLPAAFAIDTALLDQRYRQLQSEVHPDKFAAASSTEKLRSMQWATSANEAYRTLKNPTARARYLLELQGIHTDEESNTAMPTDFLMQQMEWREAIEEARDAKDLDALDNLLKDIQAAAKSLQQDLEQQLGAESAELTAAAGSVRKLSFVDKLREDILQSMEKLEA</sequence>
<dbReference type="InterPro" id="IPR004640">
    <property type="entry name" value="HscB"/>
</dbReference>
<evidence type="ECO:0000256" key="1">
    <source>
        <dbReference type="ARBA" id="ARBA00010476"/>
    </source>
</evidence>
<dbReference type="Gene3D" id="1.20.1280.20">
    <property type="entry name" value="HscB, C-terminal domain"/>
    <property type="match status" value="1"/>
</dbReference>
<evidence type="ECO:0000256" key="3">
    <source>
        <dbReference type="ARBA" id="ARBA00025596"/>
    </source>
</evidence>
<dbReference type="EMBL" id="CP001674">
    <property type="protein sequence ID" value="ACT51094.1"/>
    <property type="molecule type" value="Genomic_DNA"/>
</dbReference>
<dbReference type="GO" id="GO:1990230">
    <property type="term" value="C:iron-sulfur cluster transfer complex"/>
    <property type="evidence" value="ECO:0007669"/>
    <property type="project" value="TreeGrafter"/>
</dbReference>
<dbReference type="KEGG" id="mei:Msip34_1851"/>
<dbReference type="GO" id="GO:0006457">
    <property type="term" value="P:protein folding"/>
    <property type="evidence" value="ECO:0007669"/>
    <property type="project" value="UniProtKB-UniRule"/>
</dbReference>
<keyword evidence="2 4" id="KW-0143">Chaperone</keyword>
<organism evidence="7 8">
    <name type="scientific">Methylovorus glucosotrophus (strain SIP3-4)</name>
    <dbReference type="NCBI Taxonomy" id="582744"/>
    <lineage>
        <taxon>Bacteria</taxon>
        <taxon>Pseudomonadati</taxon>
        <taxon>Pseudomonadota</taxon>
        <taxon>Betaproteobacteria</taxon>
        <taxon>Nitrosomonadales</taxon>
        <taxon>Methylophilaceae</taxon>
        <taxon>Methylovorus</taxon>
    </lineage>
</organism>
<dbReference type="NCBIfam" id="NF002935">
    <property type="entry name" value="PRK03578.1"/>
    <property type="match status" value="1"/>
</dbReference>
<dbReference type="InterPro" id="IPR036869">
    <property type="entry name" value="J_dom_sf"/>
</dbReference>
<dbReference type="CDD" id="cd06257">
    <property type="entry name" value="DnaJ"/>
    <property type="match status" value="1"/>
</dbReference>
<dbReference type="PROSITE" id="PS50076">
    <property type="entry name" value="DNAJ_2"/>
    <property type="match status" value="1"/>
</dbReference>
<name>C6X6V1_METGS</name>
<protein>
    <recommendedName>
        <fullName evidence="4">Co-chaperone protein HscB homolog</fullName>
    </recommendedName>
</protein>
<dbReference type="GO" id="GO:0001671">
    <property type="term" value="F:ATPase activator activity"/>
    <property type="evidence" value="ECO:0007669"/>
    <property type="project" value="InterPro"/>
</dbReference>
<dbReference type="AlphaFoldDB" id="C6X6V1"/>
<evidence type="ECO:0000256" key="5">
    <source>
        <dbReference type="SAM" id="Coils"/>
    </source>
</evidence>
<dbReference type="STRING" id="582744.Msip34_1851"/>
<dbReference type="PANTHER" id="PTHR14021">
    <property type="entry name" value="IRON-SULFUR CLUSTER CO-CHAPERONE PROTEIN HSCB"/>
    <property type="match status" value="1"/>
</dbReference>
<dbReference type="InterPro" id="IPR009073">
    <property type="entry name" value="HscB_oligo_C"/>
</dbReference>
<proteinExistence type="inferred from homology"/>
<dbReference type="InterPro" id="IPR036386">
    <property type="entry name" value="HscB_C_sf"/>
</dbReference>
<dbReference type="Pfam" id="PF07743">
    <property type="entry name" value="HSCB_C"/>
    <property type="match status" value="1"/>
</dbReference>
<comment type="function">
    <text evidence="3 4">Co-chaperone involved in the maturation of iron-sulfur cluster-containing proteins. Seems to help targeting proteins to be folded toward HscA.</text>
</comment>
<dbReference type="SUPFAM" id="SSF47144">
    <property type="entry name" value="HSC20 (HSCB), C-terminal oligomerisation domain"/>
    <property type="match status" value="1"/>
</dbReference>
<reference evidence="8" key="1">
    <citation type="submission" date="2009-07" db="EMBL/GenBank/DDBJ databases">
        <title>Complete sequence of chromosome of Methylovorus sp. SIP3-4.</title>
        <authorList>
            <person name="Lucas S."/>
            <person name="Copeland A."/>
            <person name="Lapidus A."/>
            <person name="Glavina del Rio T."/>
            <person name="Tice H."/>
            <person name="Bruce D."/>
            <person name="Goodwin L."/>
            <person name="Pitluck S."/>
            <person name="Clum A."/>
            <person name="Larimer F."/>
            <person name="Land M."/>
            <person name="Hauser L."/>
            <person name="Kyrpides N."/>
            <person name="Mikhailova N."/>
            <person name="Kayluzhnaya M."/>
            <person name="Chistoserdova L."/>
        </authorList>
    </citation>
    <scope>NUCLEOTIDE SEQUENCE [LARGE SCALE GENOMIC DNA]</scope>
    <source>
        <strain evidence="8">SIP3-4</strain>
    </source>
</reference>
<gene>
    <name evidence="4" type="primary">hscB</name>
    <name evidence="7" type="ordered locus">Msip34_1851</name>
</gene>
<feature type="domain" description="J" evidence="6">
    <location>
        <begin position="38"/>
        <end position="112"/>
    </location>
</feature>
<dbReference type="HOGENOM" id="CLU_068529_2_0_4"/>
<dbReference type="Proteomes" id="UP000002743">
    <property type="component" value="Chromosome"/>
</dbReference>
<evidence type="ECO:0000313" key="8">
    <source>
        <dbReference type="Proteomes" id="UP000002743"/>
    </source>
</evidence>
<dbReference type="GO" id="GO:0044571">
    <property type="term" value="P:[2Fe-2S] cluster assembly"/>
    <property type="evidence" value="ECO:0007669"/>
    <property type="project" value="InterPro"/>
</dbReference>
<accession>C6X6V1</accession>
<dbReference type="SUPFAM" id="SSF46565">
    <property type="entry name" value="Chaperone J-domain"/>
    <property type="match status" value="1"/>
</dbReference>
<evidence type="ECO:0000256" key="2">
    <source>
        <dbReference type="ARBA" id="ARBA00023186"/>
    </source>
</evidence>
<dbReference type="GO" id="GO:0051259">
    <property type="term" value="P:protein complex oligomerization"/>
    <property type="evidence" value="ECO:0007669"/>
    <property type="project" value="InterPro"/>
</dbReference>
<comment type="subunit">
    <text evidence="4">Interacts with HscA and stimulates its ATPase activity.</text>
</comment>
<reference evidence="7 8" key="2">
    <citation type="journal article" date="2011" name="J. Bacteriol.">
        <title>Genomes of three methylotrophs from a single niche uncover genetic and metabolic divergence of Methylophilaceae.</title>
        <authorList>
            <person name="Lapidus A."/>
            <person name="Clum A."/>
            <person name="Labutti K."/>
            <person name="Kaluzhnaya M.G."/>
            <person name="Lim S."/>
            <person name="Beck D.A."/>
            <person name="Glavina Del Rio T."/>
            <person name="Nolan M."/>
            <person name="Mavromatis K."/>
            <person name="Huntemann M."/>
            <person name="Lucas S."/>
            <person name="Lidstrom M.E."/>
            <person name="Ivanova N."/>
            <person name="Chistoserdova L."/>
        </authorList>
    </citation>
    <scope>NUCLEOTIDE SEQUENCE [LARGE SCALE GENOMIC DNA]</scope>
    <source>
        <strain evidence="7 8">SIP3-4</strain>
    </source>
</reference>
<dbReference type="SMART" id="SM00271">
    <property type="entry name" value="DnaJ"/>
    <property type="match status" value="1"/>
</dbReference>
<dbReference type="GO" id="GO:0051087">
    <property type="term" value="F:protein-folding chaperone binding"/>
    <property type="evidence" value="ECO:0007669"/>
    <property type="project" value="InterPro"/>
</dbReference>
<dbReference type="InterPro" id="IPR001623">
    <property type="entry name" value="DnaJ_domain"/>
</dbReference>
<dbReference type="PANTHER" id="PTHR14021:SF15">
    <property type="entry name" value="IRON-SULFUR CLUSTER CO-CHAPERONE PROTEIN HSCB"/>
    <property type="match status" value="1"/>
</dbReference>